<dbReference type="Proteomes" id="UP000046373">
    <property type="component" value="Unassembled WGS sequence"/>
</dbReference>
<accession>A0A090GFD2</accession>
<evidence type="ECO:0000313" key="5">
    <source>
        <dbReference type="EMBL" id="CDX59904.1"/>
    </source>
</evidence>
<evidence type="ECO:0000313" key="7">
    <source>
        <dbReference type="Proteomes" id="UP000046122"/>
    </source>
</evidence>
<feature type="domain" description="YCII-related" evidence="2">
    <location>
        <begin position="1"/>
        <end position="87"/>
    </location>
</feature>
<dbReference type="SUPFAM" id="SSF54909">
    <property type="entry name" value="Dimeric alpha+beta barrel"/>
    <property type="match status" value="1"/>
</dbReference>
<dbReference type="STRING" id="69974.MPLDJ20_150335"/>
<dbReference type="Proteomes" id="UP000045285">
    <property type="component" value="Unassembled WGS sequence"/>
</dbReference>
<dbReference type="AlphaFoldDB" id="A0A090GFD2"/>
<dbReference type="EMBL" id="CCNB01000007">
    <property type="protein sequence ID" value="CDX32885.1"/>
    <property type="molecule type" value="Genomic_DNA"/>
</dbReference>
<dbReference type="Pfam" id="PF03795">
    <property type="entry name" value="YCII"/>
    <property type="match status" value="1"/>
</dbReference>
<dbReference type="PANTHER" id="PTHR33606:SF3">
    <property type="entry name" value="PROTEIN YCII"/>
    <property type="match status" value="1"/>
</dbReference>
<evidence type="ECO:0000313" key="3">
    <source>
        <dbReference type="EMBL" id="CDX15721.1"/>
    </source>
</evidence>
<evidence type="ECO:0000313" key="4">
    <source>
        <dbReference type="EMBL" id="CDX32885.1"/>
    </source>
</evidence>
<keyword evidence="6" id="KW-1185">Reference proteome</keyword>
<proteinExistence type="inferred from homology"/>
<evidence type="ECO:0000259" key="2">
    <source>
        <dbReference type="Pfam" id="PF03795"/>
    </source>
</evidence>
<evidence type="ECO:0000256" key="1">
    <source>
        <dbReference type="ARBA" id="ARBA00007689"/>
    </source>
</evidence>
<organism evidence="5 7">
    <name type="scientific">Mesorhizobium plurifarium</name>
    <dbReference type="NCBI Taxonomy" id="69974"/>
    <lineage>
        <taxon>Bacteria</taxon>
        <taxon>Pseudomonadati</taxon>
        <taxon>Pseudomonadota</taxon>
        <taxon>Alphaproteobacteria</taxon>
        <taxon>Hyphomicrobiales</taxon>
        <taxon>Phyllobacteriaceae</taxon>
        <taxon>Mesorhizobium</taxon>
    </lineage>
</organism>
<dbReference type="Gene3D" id="3.30.70.1060">
    <property type="entry name" value="Dimeric alpha+beta barrel"/>
    <property type="match status" value="1"/>
</dbReference>
<name>A0A090GFD2_MESPL</name>
<dbReference type="EMBL" id="CCNE01000023">
    <property type="protein sequence ID" value="CDX59904.1"/>
    <property type="molecule type" value="Genomic_DNA"/>
</dbReference>
<dbReference type="InterPro" id="IPR051807">
    <property type="entry name" value="Sec-metab_biosynth-assoc"/>
</dbReference>
<dbReference type="PANTHER" id="PTHR33606">
    <property type="entry name" value="PROTEIN YCII"/>
    <property type="match status" value="1"/>
</dbReference>
<dbReference type="InterPro" id="IPR011008">
    <property type="entry name" value="Dimeric_a/b-barrel"/>
</dbReference>
<dbReference type="GeneID" id="31889619"/>
<evidence type="ECO:0000313" key="8">
    <source>
        <dbReference type="Proteomes" id="UP000046373"/>
    </source>
</evidence>
<reference evidence="7 8" key="1">
    <citation type="submission" date="2014-08" db="EMBL/GenBank/DDBJ databases">
        <authorList>
            <person name="Moulin Lionel"/>
        </authorList>
    </citation>
    <scope>NUCLEOTIDE SEQUENCE [LARGE SCALE GENOMIC DNA]</scope>
</reference>
<dbReference type="EMBL" id="CCMZ01000012">
    <property type="protein sequence ID" value="CDX15721.1"/>
    <property type="molecule type" value="Genomic_DNA"/>
</dbReference>
<sequence>MLFAVHCLDHADALPRRLANYDAHKAYLAGGSVATVISGPLVAADGATMIGSLFVFSADSIEEVKAFNAGDPFNAANVWQSVSINPFLLRVDNRA</sequence>
<dbReference type="Proteomes" id="UP000046122">
    <property type="component" value="Unassembled WGS sequence"/>
</dbReference>
<gene>
    <name evidence="3" type="ORF">MPL3356_20018</name>
    <name evidence="5" type="ORF">MPL3365_30914</name>
    <name evidence="4" type="ORF">MPLDJ20_150335</name>
</gene>
<comment type="similarity">
    <text evidence="1">Belongs to the YciI family.</text>
</comment>
<protein>
    <recommendedName>
        <fullName evidence="2">YCII-related domain-containing protein</fullName>
    </recommendedName>
</protein>
<evidence type="ECO:0000313" key="6">
    <source>
        <dbReference type="Proteomes" id="UP000045285"/>
    </source>
</evidence>
<dbReference type="InterPro" id="IPR005545">
    <property type="entry name" value="YCII"/>
</dbReference>
<reference evidence="6" key="2">
    <citation type="submission" date="2014-08" db="EMBL/GenBank/DDBJ databases">
        <authorList>
            <person name="Moulin L."/>
        </authorList>
    </citation>
    <scope>NUCLEOTIDE SEQUENCE [LARGE SCALE GENOMIC DNA]</scope>
</reference>